<dbReference type="Pfam" id="PF19556">
    <property type="entry name" value="PRTRC_E"/>
    <property type="match status" value="1"/>
</dbReference>
<dbReference type="EMBL" id="CAJOBP010035909">
    <property type="protein sequence ID" value="CAF4713007.1"/>
    <property type="molecule type" value="Genomic_DNA"/>
</dbReference>
<feature type="non-terminal residue" evidence="2">
    <location>
        <position position="248"/>
    </location>
</feature>
<protein>
    <recommendedName>
        <fullName evidence="1">ParB-related ThiF-related cassette protein E domain-containing protein</fullName>
    </recommendedName>
</protein>
<proteinExistence type="predicted"/>
<feature type="non-terminal residue" evidence="2">
    <location>
        <position position="1"/>
    </location>
</feature>
<dbReference type="Proteomes" id="UP000663873">
    <property type="component" value="Unassembled WGS sequence"/>
</dbReference>
<name>A0A821J4P4_9BILA</name>
<evidence type="ECO:0000313" key="2">
    <source>
        <dbReference type="EMBL" id="CAF4713007.1"/>
    </source>
</evidence>
<keyword evidence="3" id="KW-1185">Reference proteome</keyword>
<evidence type="ECO:0000313" key="3">
    <source>
        <dbReference type="Proteomes" id="UP000663873"/>
    </source>
</evidence>
<feature type="domain" description="ParB-related ThiF-related cassette protein E" evidence="1">
    <location>
        <begin position="89"/>
        <end position="173"/>
    </location>
</feature>
<gene>
    <name evidence="2" type="ORF">UJA718_LOCUS36842</name>
</gene>
<reference evidence="2" key="1">
    <citation type="submission" date="2021-02" db="EMBL/GenBank/DDBJ databases">
        <authorList>
            <person name="Nowell W R."/>
        </authorList>
    </citation>
    <scope>NUCLEOTIDE SEQUENCE</scope>
</reference>
<evidence type="ECO:0000259" key="1">
    <source>
        <dbReference type="Pfam" id="PF19556"/>
    </source>
</evidence>
<comment type="caution">
    <text evidence="2">The sequence shown here is derived from an EMBL/GenBank/DDBJ whole genome shotgun (WGS) entry which is preliminary data.</text>
</comment>
<accession>A0A821J4P4</accession>
<dbReference type="AlphaFoldDB" id="A0A821J4P4"/>
<dbReference type="InterPro" id="IPR022273">
    <property type="entry name" value="PRTRC_protein-E"/>
</dbReference>
<organism evidence="2 3">
    <name type="scientific">Rotaria socialis</name>
    <dbReference type="NCBI Taxonomy" id="392032"/>
    <lineage>
        <taxon>Eukaryota</taxon>
        <taxon>Metazoa</taxon>
        <taxon>Spiralia</taxon>
        <taxon>Gnathifera</taxon>
        <taxon>Rotifera</taxon>
        <taxon>Eurotatoria</taxon>
        <taxon>Bdelloidea</taxon>
        <taxon>Philodinida</taxon>
        <taxon>Philodinidae</taxon>
        <taxon>Rotaria</taxon>
    </lineage>
</organism>
<sequence length="248" mass="28653">IPLNYLSSNIYKRSNNLFKSLKPLTDYIQELSIQTDINPIAANQSIKILFNLSVMKASFKDMLPLIRKLIFITNDSFDVRKLFVKLNIHLMIRMDQFEKEKQTPSIATTIPQNTTNNNSLTTQEQNRADKALQTATELNTEQRFLAAVEYLKSIEAYPNTQLIKLNEKEFTGQFICSVLLVHIDLHNQVHAKSQFERNSVTGSFSFELESETFKYLYELIEQLTTIQASSDAKLEYILNVCLRLFTTH</sequence>